<dbReference type="Proteomes" id="UP000011761">
    <property type="component" value="Unassembled WGS sequence"/>
</dbReference>
<accession>M2NGF0</accession>
<evidence type="ECO:0000313" key="3">
    <source>
        <dbReference type="Proteomes" id="UP000011761"/>
    </source>
</evidence>
<protein>
    <submittedName>
        <fullName evidence="2">Uncharacterized protein</fullName>
    </submittedName>
</protein>
<sequence length="321" mass="36020">MPSLELRYTYVQRVQPDLLGAHLEAYIELLPVTQALRLCNRFGKGDKAFITRIPVEIVTRIADILAQEERDDLSGSWTCPKWCFMGICDPIDHYTPEEVQRLRGFFSDTEDGPKASIPESAPDADDLAVLNEQMVESMSWDDVLPGVRSWRTLHDEDCRQWTNLVGEPGSCYRGFFDENADIVRNHFGLDVWVAHQVHDEKWYDEDFVQSTLTYLTLPTKGPAYYEWSHRIAGSECSVRLPTENSIEVNMPPPSTSEKSLARFSRAVKILGLEHAVLEPKSGAKGNGASDSESEESKDGGKVAPVLRLLAVSKDDSSAEEI</sequence>
<evidence type="ECO:0000313" key="2">
    <source>
        <dbReference type="EMBL" id="EMC98389.1"/>
    </source>
</evidence>
<organism evidence="2 3">
    <name type="scientific">Baudoinia panamericana (strain UAMH 10762)</name>
    <name type="common">Angels' share fungus</name>
    <name type="synonym">Baudoinia compniacensis (strain UAMH 10762)</name>
    <dbReference type="NCBI Taxonomy" id="717646"/>
    <lineage>
        <taxon>Eukaryota</taxon>
        <taxon>Fungi</taxon>
        <taxon>Dikarya</taxon>
        <taxon>Ascomycota</taxon>
        <taxon>Pezizomycotina</taxon>
        <taxon>Dothideomycetes</taxon>
        <taxon>Dothideomycetidae</taxon>
        <taxon>Mycosphaerellales</taxon>
        <taxon>Teratosphaeriaceae</taxon>
        <taxon>Baudoinia</taxon>
    </lineage>
</organism>
<reference evidence="2 3" key="1">
    <citation type="journal article" date="2012" name="PLoS Pathog.">
        <title>Diverse lifestyles and strategies of plant pathogenesis encoded in the genomes of eighteen Dothideomycetes fungi.</title>
        <authorList>
            <person name="Ohm R.A."/>
            <person name="Feau N."/>
            <person name="Henrissat B."/>
            <person name="Schoch C.L."/>
            <person name="Horwitz B.A."/>
            <person name="Barry K.W."/>
            <person name="Condon B.J."/>
            <person name="Copeland A.C."/>
            <person name="Dhillon B."/>
            <person name="Glaser F."/>
            <person name="Hesse C.N."/>
            <person name="Kosti I."/>
            <person name="LaButti K."/>
            <person name="Lindquist E.A."/>
            <person name="Lucas S."/>
            <person name="Salamov A.A."/>
            <person name="Bradshaw R.E."/>
            <person name="Ciuffetti L."/>
            <person name="Hamelin R.C."/>
            <person name="Kema G.H.J."/>
            <person name="Lawrence C."/>
            <person name="Scott J.A."/>
            <person name="Spatafora J.W."/>
            <person name="Turgeon B.G."/>
            <person name="de Wit P.J.G.M."/>
            <person name="Zhong S."/>
            <person name="Goodwin S.B."/>
            <person name="Grigoriev I.V."/>
        </authorList>
    </citation>
    <scope>NUCLEOTIDE SEQUENCE [LARGE SCALE GENOMIC DNA]</scope>
    <source>
        <strain evidence="2 3">UAMH 10762</strain>
    </source>
</reference>
<evidence type="ECO:0000256" key="1">
    <source>
        <dbReference type="SAM" id="MobiDB-lite"/>
    </source>
</evidence>
<keyword evidence="3" id="KW-1185">Reference proteome</keyword>
<dbReference type="eggNOG" id="ENOG502RM05">
    <property type="taxonomic scope" value="Eukaryota"/>
</dbReference>
<dbReference type="OrthoDB" id="3795850at2759"/>
<dbReference type="AlphaFoldDB" id="M2NGF0"/>
<dbReference type="GeneID" id="19108722"/>
<proteinExistence type="predicted"/>
<dbReference type="KEGG" id="bcom:BAUCODRAFT_146923"/>
<gene>
    <name evidence="2" type="ORF">BAUCODRAFT_146923</name>
</gene>
<dbReference type="HOGENOM" id="CLU_865954_0_0_1"/>
<feature type="region of interest" description="Disordered" evidence="1">
    <location>
        <begin position="278"/>
        <end position="304"/>
    </location>
</feature>
<name>M2NGF0_BAUPA</name>
<dbReference type="RefSeq" id="XP_007675029.1">
    <property type="nucleotide sequence ID" value="XM_007676839.1"/>
</dbReference>
<dbReference type="EMBL" id="KB445553">
    <property type="protein sequence ID" value="EMC98389.1"/>
    <property type="molecule type" value="Genomic_DNA"/>
</dbReference>